<evidence type="ECO:0000256" key="2">
    <source>
        <dbReference type="ARBA" id="ARBA00005466"/>
    </source>
</evidence>
<dbReference type="AlphaFoldDB" id="A0A8J5IB92"/>
<evidence type="ECO:0000256" key="4">
    <source>
        <dbReference type="ARBA" id="ARBA00022644"/>
    </source>
</evidence>
<dbReference type="Proteomes" id="UP000734854">
    <property type="component" value="Unassembled WGS sequence"/>
</dbReference>
<comment type="caution">
    <text evidence="9">The sequence shown here is derived from an EMBL/GenBank/DDBJ whole genome shotgun (WGS) entry which is preliminary data.</text>
</comment>
<organism evidence="9 10">
    <name type="scientific">Zingiber officinale</name>
    <name type="common">Ginger</name>
    <name type="synonym">Amomum zingiber</name>
    <dbReference type="NCBI Taxonomy" id="94328"/>
    <lineage>
        <taxon>Eukaryota</taxon>
        <taxon>Viridiplantae</taxon>
        <taxon>Streptophyta</taxon>
        <taxon>Embryophyta</taxon>
        <taxon>Tracheophyta</taxon>
        <taxon>Spermatophyta</taxon>
        <taxon>Magnoliopsida</taxon>
        <taxon>Liliopsida</taxon>
        <taxon>Zingiberales</taxon>
        <taxon>Zingiberaceae</taxon>
        <taxon>Zingiber</taxon>
    </lineage>
</organism>
<gene>
    <name evidence="9" type="ORF">ZIOFF_002276</name>
</gene>
<feature type="signal peptide" evidence="7">
    <location>
        <begin position="1"/>
        <end position="28"/>
    </location>
</feature>
<accession>A0A8J5IB92</accession>
<dbReference type="PROSITE" id="PS51387">
    <property type="entry name" value="FAD_PCMH"/>
    <property type="match status" value="1"/>
</dbReference>
<dbReference type="EC" id="1.1.3.8" evidence="3"/>
<evidence type="ECO:0000259" key="8">
    <source>
        <dbReference type="PROSITE" id="PS51387"/>
    </source>
</evidence>
<evidence type="ECO:0000256" key="1">
    <source>
        <dbReference type="ARBA" id="ARBA00005147"/>
    </source>
</evidence>
<dbReference type="PANTHER" id="PTHR13878">
    <property type="entry name" value="GULONOLACTONE OXIDASE"/>
    <property type="match status" value="1"/>
</dbReference>
<evidence type="ECO:0000256" key="3">
    <source>
        <dbReference type="ARBA" id="ARBA00013121"/>
    </source>
</evidence>
<dbReference type="EMBL" id="JACMSC010000001">
    <property type="protein sequence ID" value="KAG6537190.1"/>
    <property type="molecule type" value="Genomic_DNA"/>
</dbReference>
<dbReference type="UniPathway" id="UPA00132"/>
<dbReference type="GO" id="GO:0003885">
    <property type="term" value="F:D-arabinono-1,4-lactone oxidase activity"/>
    <property type="evidence" value="ECO:0007669"/>
    <property type="project" value="InterPro"/>
</dbReference>
<keyword evidence="4" id="KW-0060">Ascorbate biosynthesis</keyword>
<dbReference type="GO" id="GO:0071949">
    <property type="term" value="F:FAD binding"/>
    <property type="evidence" value="ECO:0007669"/>
    <property type="project" value="InterPro"/>
</dbReference>
<evidence type="ECO:0000313" key="10">
    <source>
        <dbReference type="Proteomes" id="UP000734854"/>
    </source>
</evidence>
<dbReference type="InterPro" id="IPR007173">
    <property type="entry name" value="ALO_C"/>
</dbReference>
<dbReference type="Pfam" id="PF04030">
    <property type="entry name" value="ALO"/>
    <property type="match status" value="1"/>
</dbReference>
<dbReference type="GO" id="GO:0050105">
    <property type="term" value="F:L-gulonolactone oxidase activity"/>
    <property type="evidence" value="ECO:0007669"/>
    <property type="project" value="UniProtKB-EC"/>
</dbReference>
<feature type="domain" description="FAD-binding PCMH-type" evidence="8">
    <location>
        <begin position="63"/>
        <end position="244"/>
    </location>
</feature>
<proteinExistence type="inferred from homology"/>
<dbReference type="InterPro" id="IPR010030">
    <property type="entry name" value="GULO_Plant"/>
</dbReference>
<evidence type="ECO:0000313" key="9">
    <source>
        <dbReference type="EMBL" id="KAG6537190.1"/>
    </source>
</evidence>
<comment type="catalytic activity">
    <reaction evidence="6">
        <text>L-gulono-1,4-lactone + O2 = L-ascorbate + H2O2 + H(+)</text>
        <dbReference type="Rhea" id="RHEA:32363"/>
        <dbReference type="ChEBI" id="CHEBI:15378"/>
        <dbReference type="ChEBI" id="CHEBI:15379"/>
        <dbReference type="ChEBI" id="CHEBI:16240"/>
        <dbReference type="ChEBI" id="CHEBI:17587"/>
        <dbReference type="ChEBI" id="CHEBI:38290"/>
        <dbReference type="EC" id="1.1.3.8"/>
    </reaction>
</comment>
<dbReference type="GO" id="GO:0016020">
    <property type="term" value="C:membrane"/>
    <property type="evidence" value="ECO:0007669"/>
    <property type="project" value="InterPro"/>
</dbReference>
<feature type="chain" id="PRO_5035161098" description="L-gulonolactone oxidase" evidence="7">
    <location>
        <begin position="29"/>
        <end position="593"/>
    </location>
</feature>
<dbReference type="InterPro" id="IPR006094">
    <property type="entry name" value="Oxid_FAD_bind_N"/>
</dbReference>
<evidence type="ECO:0000256" key="6">
    <source>
        <dbReference type="ARBA" id="ARBA00048083"/>
    </source>
</evidence>
<evidence type="ECO:0000256" key="7">
    <source>
        <dbReference type="SAM" id="SignalP"/>
    </source>
</evidence>
<dbReference type="InterPro" id="IPR055154">
    <property type="entry name" value="GULLO2-like_C"/>
</dbReference>
<dbReference type="Pfam" id="PF22906">
    <property type="entry name" value="GULLO2-like_3rd"/>
    <property type="match status" value="1"/>
</dbReference>
<name>A0A8J5IB92_ZINOF</name>
<keyword evidence="10" id="KW-1185">Reference proteome</keyword>
<comment type="pathway">
    <text evidence="1">Cofactor biosynthesis; L-ascorbate biosynthesis.</text>
</comment>
<dbReference type="OrthoDB" id="610608at2759"/>
<dbReference type="InterPro" id="IPR050432">
    <property type="entry name" value="FAD-linked_Oxidoreductases_BP"/>
</dbReference>
<evidence type="ECO:0000256" key="5">
    <source>
        <dbReference type="ARBA" id="ARBA00023002"/>
    </source>
</evidence>
<reference evidence="9 10" key="1">
    <citation type="submission" date="2020-08" db="EMBL/GenBank/DDBJ databases">
        <title>Plant Genome Project.</title>
        <authorList>
            <person name="Zhang R.-G."/>
        </authorList>
    </citation>
    <scope>NUCLEOTIDE SEQUENCE [LARGE SCALE GENOMIC DNA]</scope>
    <source>
        <tissue evidence="9">Rhizome</tissue>
    </source>
</reference>
<sequence length="593" mass="63432">MRRLVIGVVKVGLLLLHYCCLLIPMLHGRVVNCSPPPEPVRCARGGTAKCTFTNGYGAFPDRSVCSAAEVVYPSTEQELVAAVAAGAAAGRKMKVVTRYSHSIPKLSCPGAGDGAGLLIGTRRLNRVVAAAGGTTITAEGGAVLADVIAAAGAAGVALPHATYWSGVTVGGLLATGSHGSSLWGKGGAVHEYVVGVRLVTPATPAEGYARVRVLEAGDPELDAVKVSLGVLGVISEVTLAVQPLFKRSITFSTRDDSDLAAKLVAFGKQHEFADVAWYPGHRRAIYRIDDRVPDGTPGDGRFDFVGFRSTPNLVAQAVRSAEEISEAVGDAAGKCLNSKVTTSAIRLLGYGLSNDGLLFTGYPVIGYQHKLQSSGGCLRSPADGLLTSCPWDPRIRGEFYHQTTVSLALPNASDFIRDVQRLRDLDPDALCGVELYDGILMRFVKASTAFLGKQQDSVDFDITYYRSRDNPMTPRLHEDALEEIEQMAVVKYGGLPHWGKNRNLAFEGAARKYAKGREFLRVKDAFDPEGLFSSEWSDQVLGVQGRTPSIVREGCALEGLCVCSEDAHCAPEKGYYCRPGKVYQEARVCGRLH</sequence>
<keyword evidence="7" id="KW-0732">Signal</keyword>
<dbReference type="Pfam" id="PF01565">
    <property type="entry name" value="FAD_binding_4"/>
    <property type="match status" value="1"/>
</dbReference>
<comment type="similarity">
    <text evidence="2">Belongs to the oxygen-dependent FAD-linked oxidoreductase family.</text>
</comment>
<keyword evidence="5" id="KW-0560">Oxidoreductase</keyword>
<dbReference type="NCBIfam" id="TIGR01677">
    <property type="entry name" value="pln_FAD_oxido"/>
    <property type="match status" value="1"/>
</dbReference>
<dbReference type="PANTHER" id="PTHR13878:SF67">
    <property type="entry name" value="L-GULONOLACTONE OXIDASE 5"/>
    <property type="match status" value="1"/>
</dbReference>
<protein>
    <recommendedName>
        <fullName evidence="3">L-gulonolactone oxidase</fullName>
        <ecNumber evidence="3">1.1.3.8</ecNumber>
    </recommendedName>
</protein>
<dbReference type="InterPro" id="IPR016166">
    <property type="entry name" value="FAD-bd_PCMH"/>
</dbReference>
<dbReference type="GO" id="GO:0019853">
    <property type="term" value="P:L-ascorbic acid biosynthetic process"/>
    <property type="evidence" value="ECO:0007669"/>
    <property type="project" value="UniProtKB-UniPathway"/>
</dbReference>